<reference evidence="1 2" key="1">
    <citation type="submission" date="2017-07" db="EMBL/GenBank/DDBJ databases">
        <title>Phylogenetic study on the rhizospheric bacterium Ochrobactrum sp. A44.</title>
        <authorList>
            <person name="Krzyzanowska D.M."/>
            <person name="Ossowicki A."/>
            <person name="Rajewska M."/>
            <person name="Maciag T."/>
            <person name="Kaczynski Z."/>
            <person name="Czerwicka M."/>
            <person name="Jafra S."/>
        </authorList>
    </citation>
    <scope>NUCLEOTIDE SEQUENCE [LARGE SCALE GENOMIC DNA]</scope>
    <source>
        <strain evidence="1 2">CCUG 30717</strain>
    </source>
</reference>
<comment type="caution">
    <text evidence="1">The sequence shown here is derived from an EMBL/GenBank/DDBJ whole genome shotgun (WGS) entry which is preliminary data.</text>
</comment>
<dbReference type="Proteomes" id="UP000216188">
    <property type="component" value="Unassembled WGS sequence"/>
</dbReference>
<dbReference type="EMBL" id="NNRM01000039">
    <property type="protein sequence ID" value="OYR23444.1"/>
    <property type="molecule type" value="Genomic_DNA"/>
</dbReference>
<accession>A0A256G8N8</accession>
<proteinExistence type="predicted"/>
<protein>
    <submittedName>
        <fullName evidence="1">Uncharacterized protein</fullName>
    </submittedName>
</protein>
<keyword evidence="2" id="KW-1185">Reference proteome</keyword>
<evidence type="ECO:0000313" key="2">
    <source>
        <dbReference type="Proteomes" id="UP000216188"/>
    </source>
</evidence>
<dbReference type="AlphaFoldDB" id="A0A256G8N8"/>
<sequence length="61" mass="7096">MSVFIIVFIPFNCPSVEDLIRPDPPCGHCVFRDKGKIISQRFFSLKQQEKANIDKKKFHSD</sequence>
<evidence type="ECO:0000313" key="1">
    <source>
        <dbReference type="EMBL" id="OYR23444.1"/>
    </source>
</evidence>
<name>A0A256G8N8_9HYPH</name>
<gene>
    <name evidence="1" type="ORF">CEV34_3448</name>
</gene>
<organism evidence="1 2">
    <name type="scientific">Brucella pseudogrignonensis</name>
    <dbReference type="NCBI Taxonomy" id="419475"/>
    <lineage>
        <taxon>Bacteria</taxon>
        <taxon>Pseudomonadati</taxon>
        <taxon>Pseudomonadota</taxon>
        <taxon>Alphaproteobacteria</taxon>
        <taxon>Hyphomicrobiales</taxon>
        <taxon>Brucellaceae</taxon>
        <taxon>Brucella/Ochrobactrum group</taxon>
        <taxon>Brucella</taxon>
    </lineage>
</organism>